<reference evidence="1" key="1">
    <citation type="submission" date="2023-10" db="EMBL/GenBank/DDBJ databases">
        <authorList>
            <person name="Chen Y."/>
            <person name="Shah S."/>
            <person name="Dougan E. K."/>
            <person name="Thang M."/>
            <person name="Chan C."/>
        </authorList>
    </citation>
    <scope>NUCLEOTIDE SEQUENCE [LARGE SCALE GENOMIC DNA]</scope>
</reference>
<proteinExistence type="predicted"/>
<accession>A0ABN9WAG9</accession>
<sequence>MGGRADALAAALQEISPAAVDAACCIFSTLLLKARTTARAARGGWGLQFFHALANALSFAEGGDVVRALWRFALDFHDWRKPGPGMPLACHHAVHLHATLLAQLLSVTSQDELLGAESPLRRTELSDYVVHATRLAATVAWEGAGAGADVVLEALLDQLGRALCQLHTLSGRLPPGAAPPAEAWLAPPAVLREFKRATASAEQFATAPPPAQGHACG</sequence>
<evidence type="ECO:0000313" key="2">
    <source>
        <dbReference type="Proteomes" id="UP001189429"/>
    </source>
</evidence>
<evidence type="ECO:0008006" key="3">
    <source>
        <dbReference type="Google" id="ProtNLM"/>
    </source>
</evidence>
<gene>
    <name evidence="1" type="ORF">PCOR1329_LOCUS65487</name>
</gene>
<evidence type="ECO:0000313" key="1">
    <source>
        <dbReference type="EMBL" id="CAK0883228.1"/>
    </source>
</evidence>
<organism evidence="1 2">
    <name type="scientific">Prorocentrum cordatum</name>
    <dbReference type="NCBI Taxonomy" id="2364126"/>
    <lineage>
        <taxon>Eukaryota</taxon>
        <taxon>Sar</taxon>
        <taxon>Alveolata</taxon>
        <taxon>Dinophyceae</taxon>
        <taxon>Prorocentrales</taxon>
        <taxon>Prorocentraceae</taxon>
        <taxon>Prorocentrum</taxon>
    </lineage>
</organism>
<name>A0ABN9WAG9_9DINO</name>
<comment type="caution">
    <text evidence="1">The sequence shown here is derived from an EMBL/GenBank/DDBJ whole genome shotgun (WGS) entry which is preliminary data.</text>
</comment>
<protein>
    <recommendedName>
        <fullName evidence="3">E3 ubiquitin-protein ligase</fullName>
    </recommendedName>
</protein>
<dbReference type="Proteomes" id="UP001189429">
    <property type="component" value="Unassembled WGS sequence"/>
</dbReference>
<dbReference type="EMBL" id="CAUYUJ010018393">
    <property type="protein sequence ID" value="CAK0883228.1"/>
    <property type="molecule type" value="Genomic_DNA"/>
</dbReference>
<keyword evidence="2" id="KW-1185">Reference proteome</keyword>